<dbReference type="PROSITE" id="PS52029">
    <property type="entry name" value="LD_TPASE"/>
    <property type="match status" value="1"/>
</dbReference>
<dbReference type="GO" id="GO:0071972">
    <property type="term" value="F:peptidoglycan L,D-transpeptidase activity"/>
    <property type="evidence" value="ECO:0007669"/>
    <property type="project" value="TreeGrafter"/>
</dbReference>
<comment type="pathway">
    <text evidence="1 9">Cell wall biogenesis; peptidoglycan biosynthesis.</text>
</comment>
<feature type="active site" description="Proton donor/acceptor" evidence="9">
    <location>
        <position position="114"/>
    </location>
</feature>
<name>A0A1S2MCL7_9BACI</name>
<feature type="compositionally biased region" description="Polar residues" evidence="10">
    <location>
        <begin position="246"/>
        <end position="271"/>
    </location>
</feature>
<dbReference type="Pfam" id="PF01471">
    <property type="entry name" value="PG_binding_1"/>
    <property type="match status" value="1"/>
</dbReference>
<dbReference type="UniPathway" id="UPA00219"/>
<dbReference type="GO" id="GO:0008360">
    <property type="term" value="P:regulation of cell shape"/>
    <property type="evidence" value="ECO:0007669"/>
    <property type="project" value="UniProtKB-UniRule"/>
</dbReference>
<evidence type="ECO:0000256" key="4">
    <source>
        <dbReference type="ARBA" id="ARBA00022801"/>
    </source>
</evidence>
<dbReference type="GO" id="GO:0005576">
    <property type="term" value="C:extracellular region"/>
    <property type="evidence" value="ECO:0007669"/>
    <property type="project" value="TreeGrafter"/>
</dbReference>
<dbReference type="RefSeq" id="WP_071388905.1">
    <property type="nucleotide sequence ID" value="NZ_MLQS01000001.1"/>
</dbReference>
<dbReference type="Pfam" id="PF03734">
    <property type="entry name" value="YkuD"/>
    <property type="match status" value="1"/>
</dbReference>
<evidence type="ECO:0000313" key="12">
    <source>
        <dbReference type="EMBL" id="OIJ22350.1"/>
    </source>
</evidence>
<accession>A0A1S2MCL7</accession>
<feature type="region of interest" description="Disordered" evidence="10">
    <location>
        <begin position="246"/>
        <end position="324"/>
    </location>
</feature>
<keyword evidence="4" id="KW-0378">Hydrolase</keyword>
<dbReference type="STRING" id="472963.BKP45_06860"/>
<dbReference type="Gene3D" id="1.10.101.10">
    <property type="entry name" value="PGBD-like superfamily/PGBD"/>
    <property type="match status" value="1"/>
</dbReference>
<dbReference type="InterPro" id="IPR002477">
    <property type="entry name" value="Peptidoglycan-bd-like"/>
</dbReference>
<dbReference type="InterPro" id="IPR038063">
    <property type="entry name" value="Transpep_catalytic_dom"/>
</dbReference>
<organism evidence="12 13">
    <name type="scientific">Anaerobacillus alkalidiazotrophicus</name>
    <dbReference type="NCBI Taxonomy" id="472963"/>
    <lineage>
        <taxon>Bacteria</taxon>
        <taxon>Bacillati</taxon>
        <taxon>Bacillota</taxon>
        <taxon>Bacilli</taxon>
        <taxon>Bacillales</taxon>
        <taxon>Bacillaceae</taxon>
        <taxon>Anaerobacillus</taxon>
    </lineage>
</organism>
<proteinExistence type="inferred from homology"/>
<keyword evidence="13" id="KW-1185">Reference proteome</keyword>
<reference evidence="12 13" key="1">
    <citation type="submission" date="2016-10" db="EMBL/GenBank/DDBJ databases">
        <title>Draft genome sequences of four alkaliphilic bacteria belonging to the Anaerobacillus genus.</title>
        <authorList>
            <person name="Bassil N.M."/>
            <person name="Lloyd J.R."/>
        </authorList>
    </citation>
    <scope>NUCLEOTIDE SEQUENCE [LARGE SCALE GENOMIC DNA]</scope>
    <source>
        <strain evidence="12 13">DSM 22531</strain>
    </source>
</reference>
<evidence type="ECO:0000259" key="11">
    <source>
        <dbReference type="PROSITE" id="PS52029"/>
    </source>
</evidence>
<keyword evidence="5 9" id="KW-0133">Cell shape</keyword>
<evidence type="ECO:0000256" key="3">
    <source>
        <dbReference type="ARBA" id="ARBA00022679"/>
    </source>
</evidence>
<comment type="similarity">
    <text evidence="2">Belongs to the YkuD family.</text>
</comment>
<feature type="compositionally biased region" description="Basic and acidic residues" evidence="10">
    <location>
        <begin position="272"/>
        <end position="303"/>
    </location>
</feature>
<dbReference type="Proteomes" id="UP000180057">
    <property type="component" value="Unassembled WGS sequence"/>
</dbReference>
<evidence type="ECO:0000256" key="6">
    <source>
        <dbReference type="ARBA" id="ARBA00022984"/>
    </source>
</evidence>
<keyword evidence="6 9" id="KW-0573">Peptidoglycan synthesis</keyword>
<comment type="caution">
    <text evidence="12">The sequence shown here is derived from an EMBL/GenBank/DDBJ whole genome shotgun (WGS) entry which is preliminary data.</text>
</comment>
<dbReference type="AlphaFoldDB" id="A0A1S2MCL7"/>
<evidence type="ECO:0000256" key="8">
    <source>
        <dbReference type="ARBA" id="ARBA00060592"/>
    </source>
</evidence>
<evidence type="ECO:0000256" key="10">
    <source>
        <dbReference type="SAM" id="MobiDB-lite"/>
    </source>
</evidence>
<keyword evidence="7 9" id="KW-0961">Cell wall biogenesis/degradation</keyword>
<gene>
    <name evidence="12" type="ORF">BKP45_06860</name>
</gene>
<dbReference type="Gene3D" id="2.40.440.10">
    <property type="entry name" value="L,D-transpeptidase catalytic domain-like"/>
    <property type="match status" value="1"/>
</dbReference>
<comment type="pathway">
    <text evidence="8">Glycan biosynthesis.</text>
</comment>
<dbReference type="SUPFAM" id="SSF141523">
    <property type="entry name" value="L,D-transpeptidase catalytic domain-like"/>
    <property type="match status" value="1"/>
</dbReference>
<sequence>MLKKFLIFSIFVGFLLTLSFPITTSAATGQLIIINKSSNELAFYENNKLTRVFSVGTGKSPSLTPEGSFQIVNKIVNRPYYKENIPGGHPSNPLGTRWLGLNARGTWGTTYAIHGNNNPNSIGRYVSLGCVRMQNNEVEWLFDQVKVNTPVIIVTSTSSFDAIATSHDFSVTATTIGSAPPITNTLLQLGSTHPEVKQLQQSLTDLGYDTGGVGGHFDDVTEQAVIQFQKDHSILVDGIVGRQTKLTLRNSPGKPVSTTPIENDEPPTNTEPTDKNDNSEKPEPKDEDKEPTEKDSGKPKTEPSDQDSDSIGSAPVEVDVPIPPELNYEELKIKLIQMTLRRFGLYLWED</sequence>
<dbReference type="GO" id="GO:0016740">
    <property type="term" value="F:transferase activity"/>
    <property type="evidence" value="ECO:0007669"/>
    <property type="project" value="UniProtKB-KW"/>
</dbReference>
<feature type="active site" description="Nucleophile" evidence="9">
    <location>
        <position position="130"/>
    </location>
</feature>
<dbReference type="PANTHER" id="PTHR30582:SF4">
    <property type="entry name" value="L,D-TRANSPEPTIDASE YQJB-RELATED"/>
    <property type="match status" value="1"/>
</dbReference>
<evidence type="ECO:0000256" key="9">
    <source>
        <dbReference type="PROSITE-ProRule" id="PRU01373"/>
    </source>
</evidence>
<dbReference type="PANTHER" id="PTHR30582">
    <property type="entry name" value="L,D-TRANSPEPTIDASE"/>
    <property type="match status" value="1"/>
</dbReference>
<dbReference type="InterPro" id="IPR050979">
    <property type="entry name" value="LD-transpeptidase"/>
</dbReference>
<protein>
    <recommendedName>
        <fullName evidence="11">L,D-TPase catalytic domain-containing protein</fullName>
    </recommendedName>
</protein>
<dbReference type="GO" id="GO:0018104">
    <property type="term" value="P:peptidoglycan-protein cross-linking"/>
    <property type="evidence" value="ECO:0007669"/>
    <property type="project" value="TreeGrafter"/>
</dbReference>
<dbReference type="InterPro" id="IPR036365">
    <property type="entry name" value="PGBD-like_sf"/>
</dbReference>
<evidence type="ECO:0000256" key="1">
    <source>
        <dbReference type="ARBA" id="ARBA00004752"/>
    </source>
</evidence>
<evidence type="ECO:0000313" key="13">
    <source>
        <dbReference type="Proteomes" id="UP000180057"/>
    </source>
</evidence>
<feature type="domain" description="L,D-TPase catalytic" evidence="11">
    <location>
        <begin position="30"/>
        <end position="154"/>
    </location>
</feature>
<dbReference type="InterPro" id="IPR036366">
    <property type="entry name" value="PGBDSf"/>
</dbReference>
<dbReference type="InterPro" id="IPR005490">
    <property type="entry name" value="LD_TPept_cat_dom"/>
</dbReference>
<evidence type="ECO:0000256" key="7">
    <source>
        <dbReference type="ARBA" id="ARBA00023316"/>
    </source>
</evidence>
<dbReference type="EMBL" id="MLQS01000001">
    <property type="protein sequence ID" value="OIJ22350.1"/>
    <property type="molecule type" value="Genomic_DNA"/>
</dbReference>
<dbReference type="SUPFAM" id="SSF47090">
    <property type="entry name" value="PGBD-like"/>
    <property type="match status" value="1"/>
</dbReference>
<evidence type="ECO:0000256" key="5">
    <source>
        <dbReference type="ARBA" id="ARBA00022960"/>
    </source>
</evidence>
<dbReference type="FunFam" id="2.40.440.10:FF:000003">
    <property type="entry name" value="L,D-transpeptidase YciB"/>
    <property type="match status" value="1"/>
</dbReference>
<dbReference type="CDD" id="cd16913">
    <property type="entry name" value="YkuD_like"/>
    <property type="match status" value="1"/>
</dbReference>
<dbReference type="GO" id="GO:0071555">
    <property type="term" value="P:cell wall organization"/>
    <property type="evidence" value="ECO:0007669"/>
    <property type="project" value="UniProtKB-UniRule"/>
</dbReference>
<evidence type="ECO:0000256" key="2">
    <source>
        <dbReference type="ARBA" id="ARBA00005992"/>
    </source>
</evidence>
<dbReference type="OrthoDB" id="9787225at2"/>
<keyword evidence="3" id="KW-0808">Transferase</keyword>